<accession>A0ABN2XZV0</accession>
<dbReference type="Proteomes" id="UP001500443">
    <property type="component" value="Unassembled WGS sequence"/>
</dbReference>
<feature type="transmembrane region" description="Helical" evidence="2">
    <location>
        <begin position="6"/>
        <end position="24"/>
    </location>
</feature>
<name>A0ABN2XZV0_9ACTN</name>
<keyword evidence="2" id="KW-0472">Membrane</keyword>
<gene>
    <name evidence="3" type="ORF">GCM10009802_22620</name>
</gene>
<proteinExistence type="predicted"/>
<feature type="compositionally biased region" description="Basic residues" evidence="1">
    <location>
        <begin position="86"/>
        <end position="103"/>
    </location>
</feature>
<evidence type="ECO:0000313" key="3">
    <source>
        <dbReference type="EMBL" id="GAA2120106.1"/>
    </source>
</evidence>
<keyword evidence="2" id="KW-0812">Transmembrane</keyword>
<feature type="region of interest" description="Disordered" evidence="1">
    <location>
        <begin position="66"/>
        <end position="103"/>
    </location>
</feature>
<sequence>MGDVVPYLVLCGCLLAVTGLLTWVKRVIRRRGTAGSAMRGALAAYEEAMRVTAHESHHEVRVAADRRAEAGGPGDPRWTPGVTGGPRRRPGRGRARRGFRFRR</sequence>
<evidence type="ECO:0000256" key="1">
    <source>
        <dbReference type="SAM" id="MobiDB-lite"/>
    </source>
</evidence>
<evidence type="ECO:0000256" key="2">
    <source>
        <dbReference type="SAM" id="Phobius"/>
    </source>
</evidence>
<evidence type="ECO:0008006" key="5">
    <source>
        <dbReference type="Google" id="ProtNLM"/>
    </source>
</evidence>
<protein>
    <recommendedName>
        <fullName evidence="5">Secreted protein</fullName>
    </recommendedName>
</protein>
<dbReference type="EMBL" id="BAAAPF010000050">
    <property type="protein sequence ID" value="GAA2120106.1"/>
    <property type="molecule type" value="Genomic_DNA"/>
</dbReference>
<comment type="caution">
    <text evidence="3">The sequence shown here is derived from an EMBL/GenBank/DDBJ whole genome shotgun (WGS) entry which is preliminary data.</text>
</comment>
<evidence type="ECO:0000313" key="4">
    <source>
        <dbReference type="Proteomes" id="UP001500443"/>
    </source>
</evidence>
<keyword evidence="2" id="KW-1133">Transmembrane helix</keyword>
<keyword evidence="4" id="KW-1185">Reference proteome</keyword>
<dbReference type="RefSeq" id="WP_344289664.1">
    <property type="nucleotide sequence ID" value="NZ_BAAAPF010000050.1"/>
</dbReference>
<organism evidence="3 4">
    <name type="scientific">Streptomyces synnematoformans</name>
    <dbReference type="NCBI Taxonomy" id="415721"/>
    <lineage>
        <taxon>Bacteria</taxon>
        <taxon>Bacillati</taxon>
        <taxon>Actinomycetota</taxon>
        <taxon>Actinomycetes</taxon>
        <taxon>Kitasatosporales</taxon>
        <taxon>Streptomycetaceae</taxon>
        <taxon>Streptomyces</taxon>
    </lineage>
</organism>
<reference evidence="3 4" key="1">
    <citation type="journal article" date="2019" name="Int. J. Syst. Evol. Microbiol.">
        <title>The Global Catalogue of Microorganisms (GCM) 10K type strain sequencing project: providing services to taxonomists for standard genome sequencing and annotation.</title>
        <authorList>
            <consortium name="The Broad Institute Genomics Platform"/>
            <consortium name="The Broad Institute Genome Sequencing Center for Infectious Disease"/>
            <person name="Wu L."/>
            <person name="Ma J."/>
        </authorList>
    </citation>
    <scope>NUCLEOTIDE SEQUENCE [LARGE SCALE GENOMIC DNA]</scope>
    <source>
        <strain evidence="3 4">JCM 15481</strain>
    </source>
</reference>